<evidence type="ECO:0000313" key="3">
    <source>
        <dbReference type="EMBL" id="EEH51082.1"/>
    </source>
</evidence>
<feature type="domain" description="UspA" evidence="2">
    <location>
        <begin position="6"/>
        <end position="54"/>
    </location>
</feature>
<reference evidence="3 4" key="1">
    <citation type="journal article" date="2009" name="Science">
        <title>Green evolution and dynamic adaptations revealed by genomes of the marine picoeukaryotes Micromonas.</title>
        <authorList>
            <person name="Worden A.Z."/>
            <person name="Lee J.H."/>
            <person name="Mock T."/>
            <person name="Rouze P."/>
            <person name="Simmons M.P."/>
            <person name="Aerts A.L."/>
            <person name="Allen A.E."/>
            <person name="Cuvelier M.L."/>
            <person name="Derelle E."/>
            <person name="Everett M.V."/>
            <person name="Foulon E."/>
            <person name="Grimwood J."/>
            <person name="Gundlach H."/>
            <person name="Henrissat B."/>
            <person name="Napoli C."/>
            <person name="McDonald S.M."/>
            <person name="Parker M.S."/>
            <person name="Rombauts S."/>
            <person name="Salamov A."/>
            <person name="Von Dassow P."/>
            <person name="Badger J.H."/>
            <person name="Coutinho P.M."/>
            <person name="Demir E."/>
            <person name="Dubchak I."/>
            <person name="Gentemann C."/>
            <person name="Eikrem W."/>
            <person name="Gready J.E."/>
            <person name="John U."/>
            <person name="Lanier W."/>
            <person name="Lindquist E.A."/>
            <person name="Lucas S."/>
            <person name="Mayer K.F."/>
            <person name="Moreau H."/>
            <person name="Not F."/>
            <person name="Otillar R."/>
            <person name="Panaud O."/>
            <person name="Pangilinan J."/>
            <person name="Paulsen I."/>
            <person name="Piegu B."/>
            <person name="Poliakov A."/>
            <person name="Robbens S."/>
            <person name="Schmutz J."/>
            <person name="Toulza E."/>
            <person name="Wyss T."/>
            <person name="Zelensky A."/>
            <person name="Zhou K."/>
            <person name="Armbrust E.V."/>
            <person name="Bhattacharya D."/>
            <person name="Goodenough U.W."/>
            <person name="Van de Peer Y."/>
            <person name="Grigoriev I.V."/>
        </authorList>
    </citation>
    <scope>NUCLEOTIDE SEQUENCE [LARGE SCALE GENOMIC DNA]</scope>
    <source>
        <strain evidence="3 4">CCMP1545</strain>
    </source>
</reference>
<sequence>MAPLRRRKVAVAVDDSPGSMRATRYAAKSLLSRGDDVVLISAVHTTPSANPGARPRRLRSRLRFSPLTPSDAPTARSLTPPPSSPSAPQAEGERVLEHHRVQLLNTKMPSDRIKSVVVRCKVNESSARAVERAVDAEARSSVFTLSPDHVCLGSRGLGSLQTALLNAVGLGSVGEHVVKNVRVPVTVVPLSTPVPENITVRTGVSEHGL</sequence>
<gene>
    <name evidence="3" type="ORF">MICPUCDRAFT_54799</name>
</gene>
<dbReference type="OrthoDB" id="843225at2759"/>
<name>C1NA84_MICPC</name>
<dbReference type="EMBL" id="GG663752">
    <property type="protein sequence ID" value="EEH51082.1"/>
    <property type="molecule type" value="Genomic_DNA"/>
</dbReference>
<dbReference type="AlphaFoldDB" id="C1NA84"/>
<dbReference type="GeneID" id="9690303"/>
<organism evidence="4">
    <name type="scientific">Micromonas pusilla (strain CCMP1545)</name>
    <name type="common">Picoplanktonic green alga</name>
    <dbReference type="NCBI Taxonomy" id="564608"/>
    <lineage>
        <taxon>Eukaryota</taxon>
        <taxon>Viridiplantae</taxon>
        <taxon>Chlorophyta</taxon>
        <taxon>Mamiellophyceae</taxon>
        <taxon>Mamiellales</taxon>
        <taxon>Mamiellaceae</taxon>
        <taxon>Micromonas</taxon>
    </lineage>
</organism>
<dbReference type="Pfam" id="PF00582">
    <property type="entry name" value="Usp"/>
    <property type="match status" value="1"/>
</dbReference>
<evidence type="ECO:0000259" key="2">
    <source>
        <dbReference type="Pfam" id="PF00582"/>
    </source>
</evidence>
<dbReference type="KEGG" id="mpp:MICPUCDRAFT_54799"/>
<evidence type="ECO:0000256" key="1">
    <source>
        <dbReference type="SAM" id="MobiDB-lite"/>
    </source>
</evidence>
<keyword evidence="4" id="KW-1185">Reference proteome</keyword>
<dbReference type="InterPro" id="IPR006016">
    <property type="entry name" value="UspA"/>
</dbReference>
<evidence type="ECO:0000313" key="4">
    <source>
        <dbReference type="Proteomes" id="UP000001876"/>
    </source>
</evidence>
<accession>C1NA84</accession>
<dbReference type="InterPro" id="IPR014729">
    <property type="entry name" value="Rossmann-like_a/b/a_fold"/>
</dbReference>
<proteinExistence type="predicted"/>
<dbReference type="PRINTS" id="PR01438">
    <property type="entry name" value="UNVRSLSTRESS"/>
</dbReference>
<dbReference type="InterPro" id="IPR006015">
    <property type="entry name" value="Universal_stress_UspA"/>
</dbReference>
<protein>
    <submittedName>
        <fullName evidence="3">Predicted protein</fullName>
    </submittedName>
</protein>
<dbReference type="Proteomes" id="UP000001876">
    <property type="component" value="Unassembled WGS sequence"/>
</dbReference>
<dbReference type="PANTHER" id="PTHR46100">
    <property type="entry name" value="IMP2'P"/>
    <property type="match status" value="1"/>
</dbReference>
<dbReference type="CDD" id="cd23659">
    <property type="entry name" value="USP_At3g01520-like"/>
    <property type="match status" value="1"/>
</dbReference>
<dbReference type="OMA" id="AEEYFFM"/>
<dbReference type="SUPFAM" id="SSF52402">
    <property type="entry name" value="Adenine nucleotide alpha hydrolases-like"/>
    <property type="match status" value="1"/>
</dbReference>
<dbReference type="eggNOG" id="ENOG502RXVM">
    <property type="taxonomic scope" value="Eukaryota"/>
</dbReference>
<dbReference type="RefSeq" id="XP_003064748.1">
    <property type="nucleotide sequence ID" value="XM_003064702.1"/>
</dbReference>
<dbReference type="PANTHER" id="PTHR46100:SF4">
    <property type="entry name" value="USPA DOMAIN-CONTAINING PROTEIN"/>
    <property type="match status" value="1"/>
</dbReference>
<dbReference type="Gene3D" id="3.40.50.620">
    <property type="entry name" value="HUPs"/>
    <property type="match status" value="1"/>
</dbReference>
<dbReference type="STRING" id="564608.C1NA84"/>
<feature type="region of interest" description="Disordered" evidence="1">
    <location>
        <begin position="47"/>
        <end position="93"/>
    </location>
</feature>
<feature type="compositionally biased region" description="Low complexity" evidence="1">
    <location>
        <begin position="63"/>
        <end position="78"/>
    </location>
</feature>